<dbReference type="SMART" id="SM00151">
    <property type="entry name" value="SWIB"/>
    <property type="match status" value="1"/>
</dbReference>
<evidence type="ECO:0000256" key="1">
    <source>
        <dbReference type="SAM" id="MobiDB-lite"/>
    </source>
</evidence>
<dbReference type="CDD" id="cd10567">
    <property type="entry name" value="SWIB-MDM2_like"/>
    <property type="match status" value="1"/>
</dbReference>
<accession>A0A6C0IJ64</accession>
<organism evidence="3">
    <name type="scientific">viral metagenome</name>
    <dbReference type="NCBI Taxonomy" id="1070528"/>
    <lineage>
        <taxon>unclassified sequences</taxon>
        <taxon>metagenomes</taxon>
        <taxon>organismal metagenomes</taxon>
    </lineage>
</organism>
<dbReference type="Gene3D" id="1.10.245.10">
    <property type="entry name" value="SWIB/MDM2 domain"/>
    <property type="match status" value="1"/>
</dbReference>
<dbReference type="PROSITE" id="PS51925">
    <property type="entry name" value="SWIB_MDM2"/>
    <property type="match status" value="1"/>
</dbReference>
<dbReference type="AlphaFoldDB" id="A0A6C0IJ64"/>
<proteinExistence type="predicted"/>
<feature type="compositionally biased region" description="Basic and acidic residues" evidence="1">
    <location>
        <begin position="1"/>
        <end position="11"/>
    </location>
</feature>
<dbReference type="EMBL" id="MN740203">
    <property type="protein sequence ID" value="QHT93238.1"/>
    <property type="molecule type" value="Genomic_DNA"/>
</dbReference>
<sequence length="201" mass="22120">MVRATKTEKTATPETPKPRAKKAAPKAEAQAASPPPAPVVEETAAPVEELDAATIMSGKMNEYSAKLQQLVGLLSTLKSDFKTLEKTVSREMKVAQKLANKKRRNTNPRKPSGFTKATPISEELANFLGKSVGTEMARTEVSKEITKYIKSNNLQDTSNGRIILADAKLSKLLRLGKEDELTFFNLQRYMKIHFAKAGETI</sequence>
<dbReference type="InterPro" id="IPR036885">
    <property type="entry name" value="SWIB_MDM2_dom_sf"/>
</dbReference>
<evidence type="ECO:0000313" key="3">
    <source>
        <dbReference type="EMBL" id="QHT93238.1"/>
    </source>
</evidence>
<dbReference type="Pfam" id="PF02201">
    <property type="entry name" value="SWIB"/>
    <property type="match status" value="1"/>
</dbReference>
<dbReference type="InterPro" id="IPR019835">
    <property type="entry name" value="SWIB_domain"/>
</dbReference>
<feature type="domain" description="DM2" evidence="2">
    <location>
        <begin position="113"/>
        <end position="196"/>
    </location>
</feature>
<protein>
    <recommendedName>
        <fullName evidence="2">DM2 domain-containing protein</fullName>
    </recommendedName>
</protein>
<dbReference type="PANTHER" id="PTHR13844">
    <property type="entry name" value="SWI/SNF-RELATED MATRIX-ASSOCIATED ACTIN-DEPENDENT REGULATOR OF CHROMATIN SUBFAMILY D"/>
    <property type="match status" value="1"/>
</dbReference>
<feature type="region of interest" description="Disordered" evidence="1">
    <location>
        <begin position="1"/>
        <end position="40"/>
    </location>
</feature>
<dbReference type="InterPro" id="IPR003121">
    <property type="entry name" value="SWIB_MDM2_domain"/>
</dbReference>
<evidence type="ECO:0000259" key="2">
    <source>
        <dbReference type="PROSITE" id="PS51925"/>
    </source>
</evidence>
<name>A0A6C0IJ64_9ZZZZ</name>
<reference evidence="3" key="1">
    <citation type="journal article" date="2020" name="Nature">
        <title>Giant virus diversity and host interactions through global metagenomics.</title>
        <authorList>
            <person name="Schulz F."/>
            <person name="Roux S."/>
            <person name="Paez-Espino D."/>
            <person name="Jungbluth S."/>
            <person name="Walsh D.A."/>
            <person name="Denef V.J."/>
            <person name="McMahon K.D."/>
            <person name="Konstantinidis K.T."/>
            <person name="Eloe-Fadrosh E.A."/>
            <person name="Kyrpides N.C."/>
            <person name="Woyke T."/>
        </authorList>
    </citation>
    <scope>NUCLEOTIDE SEQUENCE</scope>
    <source>
        <strain evidence="3">GVMAG-M-3300023210-19</strain>
    </source>
</reference>
<dbReference type="SUPFAM" id="SSF47592">
    <property type="entry name" value="SWIB/MDM2 domain"/>
    <property type="match status" value="1"/>
</dbReference>